<evidence type="ECO:0000313" key="2">
    <source>
        <dbReference type="Proteomes" id="UP001303899"/>
    </source>
</evidence>
<reference evidence="1 2" key="1">
    <citation type="submission" date="2023-12" db="EMBL/GenBank/DDBJ databases">
        <title>Novel species of the genus Arcicella isolated from rivers.</title>
        <authorList>
            <person name="Lu H."/>
        </authorList>
    </citation>
    <scope>NUCLEOTIDE SEQUENCE [LARGE SCALE GENOMIC DNA]</scope>
    <source>
        <strain evidence="1 2">DC2W</strain>
    </source>
</reference>
<dbReference type="EMBL" id="JAYGIL010000003">
    <property type="protein sequence ID" value="MEA5401670.1"/>
    <property type="molecule type" value="Genomic_DNA"/>
</dbReference>
<proteinExistence type="predicted"/>
<evidence type="ECO:0000313" key="1">
    <source>
        <dbReference type="EMBL" id="MEA5401670.1"/>
    </source>
</evidence>
<comment type="caution">
    <text evidence="1">The sequence shown here is derived from an EMBL/GenBank/DDBJ whole genome shotgun (WGS) entry which is preliminary data.</text>
</comment>
<accession>A0ABU5RZR5</accession>
<name>A0ABU5RZR5_9BACT</name>
<protein>
    <recommendedName>
        <fullName evidence="3">Spo0E like sporulation regulatory protein</fullName>
    </recommendedName>
</protein>
<organism evidence="1 2">
    <name type="scientific">Arcicella gelida</name>
    <dbReference type="NCBI Taxonomy" id="2984195"/>
    <lineage>
        <taxon>Bacteria</taxon>
        <taxon>Pseudomonadati</taxon>
        <taxon>Bacteroidota</taxon>
        <taxon>Cytophagia</taxon>
        <taxon>Cytophagales</taxon>
        <taxon>Flectobacillaceae</taxon>
        <taxon>Arcicella</taxon>
    </lineage>
</organism>
<keyword evidence="2" id="KW-1185">Reference proteome</keyword>
<dbReference type="RefSeq" id="WP_323325517.1">
    <property type="nucleotide sequence ID" value="NZ_JAYGIL010000003.1"/>
</dbReference>
<evidence type="ECO:0008006" key="3">
    <source>
        <dbReference type="Google" id="ProtNLM"/>
    </source>
</evidence>
<dbReference type="Proteomes" id="UP001303899">
    <property type="component" value="Unassembled WGS sequence"/>
</dbReference>
<gene>
    <name evidence="1" type="ORF">VB776_02010</name>
</gene>
<sequence length="59" mass="7024">MNQQLKIIMLEAEKKIYEQVLNNQQNFLNTSEIDELLDLIIVINKQLVELKKNIRDENP</sequence>